<dbReference type="SMART" id="SM00420">
    <property type="entry name" value="HTH_DEOR"/>
    <property type="match status" value="1"/>
</dbReference>
<dbReference type="Gene3D" id="1.10.10.10">
    <property type="entry name" value="Winged helix-like DNA-binding domain superfamily/Winged helix DNA-binding domain"/>
    <property type="match status" value="1"/>
</dbReference>
<evidence type="ECO:0000313" key="9">
    <source>
        <dbReference type="Proteomes" id="UP000650224"/>
    </source>
</evidence>
<dbReference type="PANTHER" id="PTHR30363">
    <property type="entry name" value="HTH-TYPE TRANSCRIPTIONAL REGULATOR SRLR-RELATED"/>
    <property type="match status" value="1"/>
</dbReference>
<dbReference type="RefSeq" id="WP_191732900.1">
    <property type="nucleotide sequence ID" value="NZ_JACSPR010000003.1"/>
</dbReference>
<dbReference type="Pfam" id="PF08220">
    <property type="entry name" value="HTH_DeoR"/>
    <property type="match status" value="1"/>
</dbReference>
<dbReference type="PRINTS" id="PR00037">
    <property type="entry name" value="HTHLACR"/>
</dbReference>
<dbReference type="InterPro" id="IPR018356">
    <property type="entry name" value="Tscrpt_reg_HTH_DeoR_CS"/>
</dbReference>
<dbReference type="Proteomes" id="UP000650224">
    <property type="component" value="Unassembled WGS sequence"/>
</dbReference>
<keyword evidence="3" id="KW-0805">Transcription regulation</keyword>
<evidence type="ECO:0000256" key="3">
    <source>
        <dbReference type="ARBA" id="ARBA00023015"/>
    </source>
</evidence>
<keyword evidence="4" id="KW-0238">DNA-binding</keyword>
<sequence length="267" mass="28711">MNTQPANGAKPDSAEERRARIAKVVQERGSIRVVDLVDPLGVSEPTLRKDLTILEKEGVLKRTHGGAIAVEGAVPEVGGQPVAPATPQPAAPQATKDGIARYCLDMIEDDSSAFFDSGPTIVRMAELMDQPANILTHSIPVIPILAEKPRIRHTLLGGQYRPLGQCVTGPITMMGLRQFTVDTAFISVVGVTADGGYVTDVSEADIKRAAIETARRVVIPLEGRKVGQVGFCHLVGLERVDDIVTDTVNPDLQKWCTDNGVRLHTVR</sequence>
<feature type="domain" description="HTH deoR-type" evidence="7">
    <location>
        <begin position="14"/>
        <end position="69"/>
    </location>
</feature>
<keyword evidence="2" id="KW-0678">Repressor</keyword>
<dbReference type="PANTHER" id="PTHR30363:SF4">
    <property type="entry name" value="GLYCEROL-3-PHOSPHATE REGULON REPRESSOR"/>
    <property type="match status" value="1"/>
</dbReference>
<dbReference type="SUPFAM" id="SSF100950">
    <property type="entry name" value="NagB/RpiA/CoA transferase-like"/>
    <property type="match status" value="1"/>
</dbReference>
<dbReference type="Pfam" id="PF00455">
    <property type="entry name" value="DeoRC"/>
    <property type="match status" value="1"/>
</dbReference>
<dbReference type="InterPro" id="IPR014036">
    <property type="entry name" value="DeoR-like_C"/>
</dbReference>
<protein>
    <recommendedName>
        <fullName evidence="1">Lactose phosphotransferase system repressor</fullName>
    </recommendedName>
</protein>
<gene>
    <name evidence="8" type="ORF">H9627_04860</name>
</gene>
<keyword evidence="9" id="KW-1185">Reference proteome</keyword>
<evidence type="ECO:0000259" key="7">
    <source>
        <dbReference type="PROSITE" id="PS51000"/>
    </source>
</evidence>
<name>A0A8I0HPD2_9CORY</name>
<evidence type="ECO:0000256" key="6">
    <source>
        <dbReference type="ARBA" id="ARBA00024937"/>
    </source>
</evidence>
<comment type="function">
    <text evidence="6">Repressor of the lactose catabolism operon. Galactose-6-phosphate is the inducer.</text>
</comment>
<dbReference type="SUPFAM" id="SSF46785">
    <property type="entry name" value="Winged helix' DNA-binding domain"/>
    <property type="match status" value="1"/>
</dbReference>
<dbReference type="GO" id="GO:0003700">
    <property type="term" value="F:DNA-binding transcription factor activity"/>
    <property type="evidence" value="ECO:0007669"/>
    <property type="project" value="InterPro"/>
</dbReference>
<evidence type="ECO:0000256" key="1">
    <source>
        <dbReference type="ARBA" id="ARBA00021390"/>
    </source>
</evidence>
<organism evidence="8 9">
    <name type="scientific">Corynebacterium gallinarum</name>
    <dbReference type="NCBI Taxonomy" id="2762214"/>
    <lineage>
        <taxon>Bacteria</taxon>
        <taxon>Bacillati</taxon>
        <taxon>Actinomycetota</taxon>
        <taxon>Actinomycetes</taxon>
        <taxon>Mycobacteriales</taxon>
        <taxon>Corynebacteriaceae</taxon>
        <taxon>Corynebacterium</taxon>
    </lineage>
</organism>
<dbReference type="EMBL" id="JACSPR010000003">
    <property type="protein sequence ID" value="MBD8029663.1"/>
    <property type="molecule type" value="Genomic_DNA"/>
</dbReference>
<dbReference type="InterPro" id="IPR036388">
    <property type="entry name" value="WH-like_DNA-bd_sf"/>
</dbReference>
<dbReference type="SMART" id="SM01134">
    <property type="entry name" value="DeoRC"/>
    <property type="match status" value="1"/>
</dbReference>
<evidence type="ECO:0000256" key="5">
    <source>
        <dbReference type="ARBA" id="ARBA00023163"/>
    </source>
</evidence>
<dbReference type="InterPro" id="IPR037171">
    <property type="entry name" value="NagB/RpiA_transferase-like"/>
</dbReference>
<comment type="caution">
    <text evidence="8">The sequence shown here is derived from an EMBL/GenBank/DDBJ whole genome shotgun (WGS) entry which is preliminary data.</text>
</comment>
<evidence type="ECO:0000256" key="4">
    <source>
        <dbReference type="ARBA" id="ARBA00023125"/>
    </source>
</evidence>
<dbReference type="AlphaFoldDB" id="A0A8I0HPD2"/>
<reference evidence="8 9" key="1">
    <citation type="submission" date="2020-08" db="EMBL/GenBank/DDBJ databases">
        <title>A Genomic Blueprint of the Chicken Gut Microbiome.</title>
        <authorList>
            <person name="Gilroy R."/>
            <person name="Ravi A."/>
            <person name="Getino M."/>
            <person name="Pursley I."/>
            <person name="Horton D.L."/>
            <person name="Alikhan N.-F."/>
            <person name="Baker D."/>
            <person name="Gharbi K."/>
            <person name="Hall N."/>
            <person name="Watson M."/>
            <person name="Adriaenssens E.M."/>
            <person name="Foster-Nyarko E."/>
            <person name="Jarju S."/>
            <person name="Secka A."/>
            <person name="Antonio M."/>
            <person name="Oren A."/>
            <person name="Chaudhuri R."/>
            <person name="La Ragione R.M."/>
            <person name="Hildebrand F."/>
            <person name="Pallen M.J."/>
        </authorList>
    </citation>
    <scope>NUCLEOTIDE SEQUENCE [LARGE SCALE GENOMIC DNA]</scope>
    <source>
        <strain evidence="8 9">Sa1YVA5</strain>
    </source>
</reference>
<proteinExistence type="predicted"/>
<dbReference type="InterPro" id="IPR036390">
    <property type="entry name" value="WH_DNA-bd_sf"/>
</dbReference>
<dbReference type="InterPro" id="IPR050313">
    <property type="entry name" value="Carb_Metab_HTH_regulators"/>
</dbReference>
<dbReference type="InterPro" id="IPR001034">
    <property type="entry name" value="DeoR_HTH"/>
</dbReference>
<evidence type="ECO:0000256" key="2">
    <source>
        <dbReference type="ARBA" id="ARBA00022491"/>
    </source>
</evidence>
<accession>A0A8I0HPD2</accession>
<dbReference type="PROSITE" id="PS51000">
    <property type="entry name" value="HTH_DEOR_2"/>
    <property type="match status" value="1"/>
</dbReference>
<keyword evidence="5" id="KW-0804">Transcription</keyword>
<evidence type="ECO:0000313" key="8">
    <source>
        <dbReference type="EMBL" id="MBD8029663.1"/>
    </source>
</evidence>
<dbReference type="GO" id="GO:0003677">
    <property type="term" value="F:DNA binding"/>
    <property type="evidence" value="ECO:0007669"/>
    <property type="project" value="UniProtKB-KW"/>
</dbReference>
<dbReference type="PROSITE" id="PS00894">
    <property type="entry name" value="HTH_DEOR_1"/>
    <property type="match status" value="1"/>
</dbReference>